<accession>A0A0P9TS17</accession>
<comment type="caution">
    <text evidence="2">The sequence shown here is derived from an EMBL/GenBank/DDBJ whole genome shotgun (WGS) entry which is preliminary data.</text>
</comment>
<reference evidence="2 3" key="1">
    <citation type="submission" date="2015-09" db="EMBL/GenBank/DDBJ databases">
        <title>Genome announcement of multiple Pseudomonas syringae strains.</title>
        <authorList>
            <person name="Thakur S."/>
            <person name="Wang P.W."/>
            <person name="Gong Y."/>
            <person name="Weir B.S."/>
            <person name="Guttman D.S."/>
        </authorList>
    </citation>
    <scope>NUCLEOTIDE SEQUENCE [LARGE SCALE GENOMIC DNA]</scope>
    <source>
        <strain evidence="2 3">ICMP3507</strain>
    </source>
</reference>
<organism evidence="2 3">
    <name type="scientific">Pseudomonas amygdali pv. lachrymans</name>
    <name type="common">Pseudomonas syringae pv. lachrymans</name>
    <dbReference type="NCBI Taxonomy" id="53707"/>
    <lineage>
        <taxon>Bacteria</taxon>
        <taxon>Pseudomonadati</taxon>
        <taxon>Pseudomonadota</taxon>
        <taxon>Gammaproteobacteria</taxon>
        <taxon>Pseudomonadales</taxon>
        <taxon>Pseudomonadaceae</taxon>
        <taxon>Pseudomonas</taxon>
        <taxon>Pseudomonas amygdali</taxon>
    </lineage>
</organism>
<sequence>MLFNRWKVIPMEGSANPQNSAGDMSDEVVTRESLFDLAWSTPMSKISSRFGVSSSYLTKVYISLKIPRPPVGYWAQVAVGKAKARPVLPDAQPGEPTVWNRNEAPLQVQRSSVIKRKRVNRTPPLNSDAQPRRHPLLLSIEEHFKKVRESENGYDRPTKRAMADLIVSRSGLAHAVDFANQLFLAFMKKGLTVTLSDPAERMSREPVDHRDNPSSRYFYPSLWQPQRPTVVHVGSVVFGLSIYEISEYVEVKSVDKRLVRLGSRPERKRVAPYRNEWVMRADMPSGRLCLQIYSPYYRAEWVQRWKEDKPGDLINKIPSIVKLLIAEAQGLAEKVKLEREKAELEWQKHQLQLAEWKRKEEEKRHLKAIQDSREQLESVIQTWAKVNSVRAFFADIEKSAQCLDGVAREAVMERLANAKELIGDLDALKHFADWKPPLLQGGD</sequence>
<feature type="coiled-coil region" evidence="1">
    <location>
        <begin position="325"/>
        <end position="379"/>
    </location>
</feature>
<protein>
    <submittedName>
        <fullName evidence="2">Uncharacterized protein</fullName>
    </submittedName>
</protein>
<dbReference type="EMBL" id="LJQP01000045">
    <property type="protein sequence ID" value="KPX76564.1"/>
    <property type="molecule type" value="Genomic_DNA"/>
</dbReference>
<name>A0A0P9TS17_PSEAV</name>
<proteinExistence type="predicted"/>
<evidence type="ECO:0000256" key="1">
    <source>
        <dbReference type="SAM" id="Coils"/>
    </source>
</evidence>
<evidence type="ECO:0000313" key="2">
    <source>
        <dbReference type="EMBL" id="KPX76564.1"/>
    </source>
</evidence>
<dbReference type="AlphaFoldDB" id="A0A0P9TS17"/>
<keyword evidence="1" id="KW-0175">Coiled coil</keyword>
<dbReference type="PATRIC" id="fig|53707.9.peg.6252"/>
<evidence type="ECO:0000313" key="3">
    <source>
        <dbReference type="Proteomes" id="UP000050265"/>
    </source>
</evidence>
<gene>
    <name evidence="2" type="ORF">ALO35_102209</name>
</gene>
<dbReference type="Proteomes" id="UP000050265">
    <property type="component" value="Unassembled WGS sequence"/>
</dbReference>